<evidence type="ECO:0000256" key="2">
    <source>
        <dbReference type="ARBA" id="ARBA00022692"/>
    </source>
</evidence>
<dbReference type="Proteomes" id="UP001246244">
    <property type="component" value="Unassembled WGS sequence"/>
</dbReference>
<comment type="caution">
    <text evidence="6">The sequence shown here is derived from an EMBL/GenBank/DDBJ whole genome shotgun (WGS) entry which is preliminary data.</text>
</comment>
<keyword evidence="2 5" id="KW-0812">Transmembrane</keyword>
<evidence type="ECO:0000313" key="7">
    <source>
        <dbReference type="Proteomes" id="UP001246244"/>
    </source>
</evidence>
<keyword evidence="6" id="KW-0489">Methyltransferase</keyword>
<protein>
    <submittedName>
        <fullName evidence="6">Isoprenylcysteine carboxylmethyltransferase family protein</fullName>
        <ecNumber evidence="6">2.1.1.100</ecNumber>
        <ecNumber evidence="6">2.1.1.334</ecNumber>
    </submittedName>
</protein>
<keyword evidence="6" id="KW-0808">Transferase</keyword>
<feature type="transmembrane region" description="Helical" evidence="5">
    <location>
        <begin position="38"/>
        <end position="56"/>
    </location>
</feature>
<name>A0ABU2D5E2_9EURY</name>
<evidence type="ECO:0000256" key="1">
    <source>
        <dbReference type="ARBA" id="ARBA00004127"/>
    </source>
</evidence>
<dbReference type="PANTHER" id="PTHR12714:SF9">
    <property type="entry name" value="PROTEIN-S-ISOPRENYLCYSTEINE O-METHYLTRANSFERASE"/>
    <property type="match status" value="1"/>
</dbReference>
<dbReference type="PANTHER" id="PTHR12714">
    <property type="entry name" value="PROTEIN-S ISOPRENYLCYSTEINE O-METHYLTRANSFERASE"/>
    <property type="match status" value="1"/>
</dbReference>
<dbReference type="RefSeq" id="WP_310577234.1">
    <property type="nucleotide sequence ID" value="NZ_JAVKPK010000104.1"/>
</dbReference>
<evidence type="ECO:0000313" key="6">
    <source>
        <dbReference type="EMBL" id="MDR7667206.1"/>
    </source>
</evidence>
<organism evidence="6 7">
    <name type="scientific">Methanosarcina baikalica</name>
    <dbReference type="NCBI Taxonomy" id="3073890"/>
    <lineage>
        <taxon>Archaea</taxon>
        <taxon>Methanobacteriati</taxon>
        <taxon>Methanobacteriota</taxon>
        <taxon>Stenosarchaea group</taxon>
        <taxon>Methanomicrobia</taxon>
        <taxon>Methanosarcinales</taxon>
        <taxon>Methanosarcinaceae</taxon>
        <taxon>Methanosarcina</taxon>
    </lineage>
</organism>
<dbReference type="InterPro" id="IPR007318">
    <property type="entry name" value="Phopholipid_MeTrfase"/>
</dbReference>
<comment type="subcellular location">
    <subcellularLocation>
        <location evidence="1">Endomembrane system</location>
        <topology evidence="1">Multi-pass membrane protein</topology>
    </subcellularLocation>
</comment>
<keyword evidence="3 5" id="KW-1133">Transmembrane helix</keyword>
<evidence type="ECO:0000256" key="3">
    <source>
        <dbReference type="ARBA" id="ARBA00022989"/>
    </source>
</evidence>
<dbReference type="Gene3D" id="1.20.120.1630">
    <property type="match status" value="1"/>
</dbReference>
<dbReference type="GO" id="GO:0032259">
    <property type="term" value="P:methylation"/>
    <property type="evidence" value="ECO:0007669"/>
    <property type="project" value="UniProtKB-KW"/>
</dbReference>
<reference evidence="7" key="1">
    <citation type="submission" date="2023-07" db="EMBL/GenBank/DDBJ databases">
        <title>Whole-genome sequencing of a new Methanosarcina sp. Z-7115.</title>
        <authorList>
            <person name="Zhilina T.N."/>
            <person name="Merkel A.Y."/>
        </authorList>
    </citation>
    <scope>NUCLEOTIDE SEQUENCE [LARGE SCALE GENOMIC DNA]</scope>
    <source>
        <strain evidence="7">Z-7115</strain>
    </source>
</reference>
<evidence type="ECO:0000256" key="5">
    <source>
        <dbReference type="SAM" id="Phobius"/>
    </source>
</evidence>
<keyword evidence="7" id="KW-1185">Reference proteome</keyword>
<dbReference type="Pfam" id="PF04191">
    <property type="entry name" value="PEMT"/>
    <property type="match status" value="1"/>
</dbReference>
<dbReference type="GO" id="GO:0004671">
    <property type="term" value="F:protein C-terminal S-isoprenylcysteine carboxyl O-methyltransferase activity"/>
    <property type="evidence" value="ECO:0007669"/>
    <property type="project" value="UniProtKB-EC"/>
</dbReference>
<feature type="transmembrane region" description="Helical" evidence="5">
    <location>
        <begin position="101"/>
        <end position="121"/>
    </location>
</feature>
<gene>
    <name evidence="6" type="ORF">RG963_15785</name>
</gene>
<dbReference type="EC" id="2.1.1.100" evidence="6"/>
<evidence type="ECO:0000256" key="4">
    <source>
        <dbReference type="ARBA" id="ARBA00023136"/>
    </source>
</evidence>
<dbReference type="EC" id="2.1.1.334" evidence="6"/>
<accession>A0ABU2D5E2</accession>
<keyword evidence="4 5" id="KW-0472">Membrane</keyword>
<sequence length="160" mass="18640">MEDSKEERIIMTIQWGLWWLFPLSTFVEQVKYTFLRPYGYLLLIFGFMLFILANKAHGTTNKLKLNAAPKPNNSAKLVTYGVYAYIRHPIYSSFIQISFGTAFLIGNLGSIAAAVASLIFYDFKSRYEEKLLIKTYPDYNLYKRRTGRFMPETLKIHEPI</sequence>
<feature type="transmembrane region" description="Helical" evidence="5">
    <location>
        <begin position="9"/>
        <end position="26"/>
    </location>
</feature>
<dbReference type="EMBL" id="JAVKPK010000104">
    <property type="protein sequence ID" value="MDR7667206.1"/>
    <property type="molecule type" value="Genomic_DNA"/>
</dbReference>
<proteinExistence type="predicted"/>